<evidence type="ECO:0000256" key="1">
    <source>
        <dbReference type="SAM" id="SignalP"/>
    </source>
</evidence>
<evidence type="ECO:0000313" key="2">
    <source>
        <dbReference type="EMBL" id="KVW93712.1"/>
    </source>
</evidence>
<keyword evidence="1" id="KW-0732">Signal</keyword>
<evidence type="ECO:0000313" key="3">
    <source>
        <dbReference type="Proteomes" id="UP000064243"/>
    </source>
</evidence>
<dbReference type="InterPro" id="IPR007332">
    <property type="entry name" value="DUF411"/>
</dbReference>
<feature type="chain" id="PRO_5007125632" evidence="1">
    <location>
        <begin position="26"/>
        <end position="165"/>
    </location>
</feature>
<sequence length="165" mass="17575">MKRRFLIQALASLAGASALPPSLMAQTKPLVEVWKDPDCGCCQDWISHLEANGFRVKVQGSGNTAARARLGVPDKLGSCHTAQVGGYALEGHVPARDIHQILKERPKAVGLAVPGMPVGSPGMDGPAYGGRKDPYDVLLVLEDGNSRIYQSYPSSQLQAPKKKSS</sequence>
<keyword evidence="3" id="KW-1185">Reference proteome</keyword>
<dbReference type="AlphaFoldDB" id="A0A106BJN5"/>
<dbReference type="OrthoDB" id="14727at2"/>
<dbReference type="Pfam" id="PF04214">
    <property type="entry name" value="DUF411"/>
    <property type="match status" value="1"/>
</dbReference>
<dbReference type="PATRIC" id="fig|36861.3.peg.2570"/>
<proteinExistence type="predicted"/>
<comment type="caution">
    <text evidence="2">The sequence shown here is derived from an EMBL/GenBank/DDBJ whole genome shotgun (WGS) entry which is preliminary data.</text>
</comment>
<gene>
    <name evidence="2" type="ORF">ABW22_13760</name>
</gene>
<organism evidence="2 3">
    <name type="scientific">Thiobacillus denitrificans</name>
    <dbReference type="NCBI Taxonomy" id="36861"/>
    <lineage>
        <taxon>Bacteria</taxon>
        <taxon>Pseudomonadati</taxon>
        <taxon>Pseudomonadota</taxon>
        <taxon>Betaproteobacteria</taxon>
        <taxon>Nitrosomonadales</taxon>
        <taxon>Thiobacillaceae</taxon>
        <taxon>Thiobacillus</taxon>
    </lineage>
</organism>
<protein>
    <submittedName>
        <fullName evidence="2">Metal-binding protein</fullName>
    </submittedName>
</protein>
<dbReference type="RefSeq" id="WP_059757892.1">
    <property type="nucleotide sequence ID" value="NZ_LDUG01000040.1"/>
</dbReference>
<accession>A0A106BJN5</accession>
<feature type="signal peptide" evidence="1">
    <location>
        <begin position="1"/>
        <end position="25"/>
    </location>
</feature>
<reference evidence="2 3" key="1">
    <citation type="journal article" date="2015" name="Appl. Environ. Microbiol.">
        <title>Aerobic and Anaerobic Thiosulfate Oxidation by a Cold-Adapted, Subglacial Chemoautotroph.</title>
        <authorList>
            <person name="Harrold Z.R."/>
            <person name="Skidmore M.L."/>
            <person name="Hamilton T.L."/>
            <person name="Desch L."/>
            <person name="Amada K."/>
            <person name="van Gelder W."/>
            <person name="Glover K."/>
            <person name="Roden E.E."/>
            <person name="Boyd E.S."/>
        </authorList>
    </citation>
    <scope>NUCLEOTIDE SEQUENCE [LARGE SCALE GENOMIC DNA]</scope>
    <source>
        <strain evidence="2 3">RG</strain>
    </source>
</reference>
<dbReference type="EMBL" id="LDUG01000040">
    <property type="protein sequence ID" value="KVW93712.1"/>
    <property type="molecule type" value="Genomic_DNA"/>
</dbReference>
<name>A0A106BJN5_THIDE</name>
<dbReference type="Proteomes" id="UP000064243">
    <property type="component" value="Unassembled WGS sequence"/>
</dbReference>